<evidence type="ECO:0000256" key="6">
    <source>
        <dbReference type="ARBA" id="ARBA00022777"/>
    </source>
</evidence>
<dbReference type="InterPro" id="IPR005467">
    <property type="entry name" value="His_kinase_dom"/>
</dbReference>
<evidence type="ECO:0000256" key="7">
    <source>
        <dbReference type="ARBA" id="ARBA00022840"/>
    </source>
</evidence>
<dbReference type="SMART" id="SM00388">
    <property type="entry name" value="HisKA"/>
    <property type="match status" value="1"/>
</dbReference>
<dbReference type="Pfam" id="PF02518">
    <property type="entry name" value="HATPase_c"/>
    <property type="match status" value="1"/>
</dbReference>
<keyword evidence="9" id="KW-0472">Membrane</keyword>
<dbReference type="PANTHER" id="PTHR43065">
    <property type="entry name" value="SENSOR HISTIDINE KINASE"/>
    <property type="match status" value="1"/>
</dbReference>
<dbReference type="Gene3D" id="3.30.450.20">
    <property type="entry name" value="PAS domain"/>
    <property type="match status" value="1"/>
</dbReference>
<keyword evidence="9" id="KW-1133">Transmembrane helix</keyword>
<keyword evidence="14" id="KW-1185">Reference proteome</keyword>
<dbReference type="InterPro" id="IPR003594">
    <property type="entry name" value="HATPase_dom"/>
</dbReference>
<dbReference type="InterPro" id="IPR035965">
    <property type="entry name" value="PAS-like_dom_sf"/>
</dbReference>
<proteinExistence type="predicted"/>
<dbReference type="SMART" id="SM00387">
    <property type="entry name" value="HATPase_c"/>
    <property type="match status" value="1"/>
</dbReference>
<evidence type="ECO:0000259" key="10">
    <source>
        <dbReference type="PROSITE" id="PS50109"/>
    </source>
</evidence>
<feature type="domain" description="PAS" evidence="11">
    <location>
        <begin position="305"/>
        <end position="343"/>
    </location>
</feature>
<feature type="domain" description="PAC" evidence="12">
    <location>
        <begin position="378"/>
        <end position="430"/>
    </location>
</feature>
<evidence type="ECO:0000256" key="1">
    <source>
        <dbReference type="ARBA" id="ARBA00000085"/>
    </source>
</evidence>
<keyword evidence="6" id="KW-0418">Kinase</keyword>
<evidence type="ECO:0000259" key="12">
    <source>
        <dbReference type="PROSITE" id="PS50113"/>
    </source>
</evidence>
<dbReference type="SUPFAM" id="SSF47384">
    <property type="entry name" value="Homodimeric domain of signal transducing histidine kinase"/>
    <property type="match status" value="1"/>
</dbReference>
<dbReference type="InterPro" id="IPR021796">
    <property type="entry name" value="Tll0287-like_dom"/>
</dbReference>
<comment type="catalytic activity">
    <reaction evidence="1">
        <text>ATP + protein L-histidine = ADP + protein N-phospho-L-histidine.</text>
        <dbReference type="EC" id="2.7.13.3"/>
    </reaction>
</comment>
<dbReference type="PROSITE" id="PS50112">
    <property type="entry name" value="PAS"/>
    <property type="match status" value="1"/>
</dbReference>
<dbReference type="SUPFAM" id="SSF55874">
    <property type="entry name" value="ATPase domain of HSP90 chaperone/DNA topoisomerase II/histidine kinase"/>
    <property type="match status" value="1"/>
</dbReference>
<accession>A0A5K7YQ00</accession>
<dbReference type="KEGG" id="dalk:DSCA_29610"/>
<keyword evidence="7" id="KW-0067">ATP-binding</keyword>
<feature type="transmembrane region" description="Helical" evidence="9">
    <location>
        <begin position="20"/>
        <end position="42"/>
    </location>
</feature>
<dbReference type="PANTHER" id="PTHR43065:SF46">
    <property type="entry name" value="C4-DICARBOXYLATE TRANSPORT SENSOR PROTEIN DCTB"/>
    <property type="match status" value="1"/>
</dbReference>
<dbReference type="CDD" id="cd00082">
    <property type="entry name" value="HisKA"/>
    <property type="match status" value="1"/>
</dbReference>
<dbReference type="Proteomes" id="UP000427906">
    <property type="component" value="Chromosome"/>
</dbReference>
<dbReference type="NCBIfam" id="TIGR00229">
    <property type="entry name" value="sensory_box"/>
    <property type="match status" value="1"/>
</dbReference>
<evidence type="ECO:0000313" key="14">
    <source>
        <dbReference type="Proteomes" id="UP000427906"/>
    </source>
</evidence>
<dbReference type="InterPro" id="IPR004358">
    <property type="entry name" value="Sig_transdc_His_kin-like_C"/>
</dbReference>
<evidence type="ECO:0000259" key="11">
    <source>
        <dbReference type="PROSITE" id="PS50112"/>
    </source>
</evidence>
<dbReference type="Gene3D" id="6.10.340.10">
    <property type="match status" value="1"/>
</dbReference>
<evidence type="ECO:0000256" key="4">
    <source>
        <dbReference type="ARBA" id="ARBA00022679"/>
    </source>
</evidence>
<feature type="transmembrane region" description="Helical" evidence="9">
    <location>
        <begin position="221"/>
        <end position="244"/>
    </location>
</feature>
<keyword evidence="5" id="KW-0547">Nucleotide-binding</keyword>
<feature type="domain" description="Histidine kinase" evidence="10">
    <location>
        <begin position="443"/>
        <end position="654"/>
    </location>
</feature>
<dbReference type="PRINTS" id="PR00344">
    <property type="entry name" value="BCTRLSENSOR"/>
</dbReference>
<dbReference type="EC" id="2.7.13.3" evidence="2"/>
<dbReference type="InterPro" id="IPR003661">
    <property type="entry name" value="HisK_dim/P_dom"/>
</dbReference>
<dbReference type="EMBL" id="AP021874">
    <property type="protein sequence ID" value="BBO69031.1"/>
    <property type="molecule type" value="Genomic_DNA"/>
</dbReference>
<dbReference type="InterPro" id="IPR036097">
    <property type="entry name" value="HisK_dim/P_sf"/>
</dbReference>
<dbReference type="InterPro" id="IPR036890">
    <property type="entry name" value="HATPase_C_sf"/>
</dbReference>
<dbReference type="Pfam" id="PF13188">
    <property type="entry name" value="PAS_8"/>
    <property type="match status" value="1"/>
</dbReference>
<organism evidence="13 14">
    <name type="scientific">Desulfosarcina alkanivorans</name>
    <dbReference type="NCBI Taxonomy" id="571177"/>
    <lineage>
        <taxon>Bacteria</taxon>
        <taxon>Pseudomonadati</taxon>
        <taxon>Thermodesulfobacteriota</taxon>
        <taxon>Desulfobacteria</taxon>
        <taxon>Desulfobacterales</taxon>
        <taxon>Desulfosarcinaceae</taxon>
        <taxon>Desulfosarcina</taxon>
    </lineage>
</organism>
<dbReference type="PROSITE" id="PS50109">
    <property type="entry name" value="HIS_KIN"/>
    <property type="match status" value="1"/>
</dbReference>
<evidence type="ECO:0000256" key="8">
    <source>
        <dbReference type="ARBA" id="ARBA00023012"/>
    </source>
</evidence>
<dbReference type="AlphaFoldDB" id="A0A5K7YQ00"/>
<dbReference type="PROSITE" id="PS50113">
    <property type="entry name" value="PAC"/>
    <property type="match status" value="1"/>
</dbReference>
<evidence type="ECO:0000313" key="13">
    <source>
        <dbReference type="EMBL" id="BBO69031.1"/>
    </source>
</evidence>
<dbReference type="InterPro" id="IPR000014">
    <property type="entry name" value="PAS"/>
</dbReference>
<dbReference type="GO" id="GO:0005524">
    <property type="term" value="F:ATP binding"/>
    <property type="evidence" value="ECO:0007669"/>
    <property type="project" value="UniProtKB-KW"/>
</dbReference>
<sequence length="657" mass="72857">MSDFRGTVLMKRLSAKNKFQFGAACILFLYCVTAATIAYHFLKGMVSDEIYKETQLLESTADATRTYVKDVLRPHVAALMPPDGFMPQAMSTSYVGREVMARIQARFPEFEYRRAAANPMNPVNLADDFENGMLQWFSQNPDHSEWQGLINKNNNAYYTRMRAIYAEKECLRCHGNPADSPSEMRAIYGDDGGYGYRLGDVVAADTIYIPVGFSFVRIKEAAWLTFLLATVSLFFLWGLFYLLFNRTVVLELKGLLSTFRNIAGPANVNETPLVFSSGDEIAELKGAFETVAGELQQAHNDLKISEARYRLIFETSQHAIITIDAAKRVKDINAAGMTLFGFTDRAEALSMESFFQFFFDAQDALGFMRTMREKGFVQGLEVEMVDRVGSKMSIMVSATARQDDAGAFAGITAMLRDVTDRRRMDKYLAQTEKLASIGQLASGVAHEINNPLGVIQCYANLIAKSQPADAQILSDVGIIRKHTEQCRSVVEALLNFSRSAEPRMSRTDINTCIEEVVSVLDIQLQKDRFTIERQFDATLPPVTVDGNKIKQVLMNLLINASQAMPDGGRITVRTALAKDGRQLDITIADTGPGISKENISKIFDPFFTTKGPEKGTGLGLSVSYGIIRQHGGRITVDSAPGRGTRFTIRLPIDEAAA</sequence>
<reference evidence="13 14" key="1">
    <citation type="submission" date="2019-11" db="EMBL/GenBank/DDBJ databases">
        <title>Comparative genomics of hydrocarbon-degrading Desulfosarcina strains.</title>
        <authorList>
            <person name="Watanabe M."/>
            <person name="Kojima H."/>
            <person name="Fukui M."/>
        </authorList>
    </citation>
    <scope>NUCLEOTIDE SEQUENCE [LARGE SCALE GENOMIC DNA]</scope>
    <source>
        <strain evidence="13 14">PL12</strain>
    </source>
</reference>
<dbReference type="FunFam" id="3.30.565.10:FF:000006">
    <property type="entry name" value="Sensor histidine kinase WalK"/>
    <property type="match status" value="1"/>
</dbReference>
<evidence type="ECO:0000256" key="9">
    <source>
        <dbReference type="SAM" id="Phobius"/>
    </source>
</evidence>
<dbReference type="InterPro" id="IPR000700">
    <property type="entry name" value="PAS-assoc_C"/>
</dbReference>
<dbReference type="Gene3D" id="3.30.565.10">
    <property type="entry name" value="Histidine kinase-like ATPase, C-terminal domain"/>
    <property type="match status" value="1"/>
</dbReference>
<evidence type="ECO:0000256" key="2">
    <source>
        <dbReference type="ARBA" id="ARBA00012438"/>
    </source>
</evidence>
<gene>
    <name evidence="13" type="ORF">DSCA_29610</name>
</gene>
<keyword evidence="8" id="KW-0902">Two-component regulatory system</keyword>
<evidence type="ECO:0000256" key="5">
    <source>
        <dbReference type="ARBA" id="ARBA00022741"/>
    </source>
</evidence>
<keyword evidence="9" id="KW-0812">Transmembrane</keyword>
<dbReference type="Pfam" id="PF11845">
    <property type="entry name" value="Tll0287-like"/>
    <property type="match status" value="1"/>
</dbReference>
<evidence type="ECO:0000256" key="3">
    <source>
        <dbReference type="ARBA" id="ARBA00022553"/>
    </source>
</evidence>
<dbReference type="GO" id="GO:0000155">
    <property type="term" value="F:phosphorelay sensor kinase activity"/>
    <property type="evidence" value="ECO:0007669"/>
    <property type="project" value="InterPro"/>
</dbReference>
<name>A0A5K7YQ00_9BACT</name>
<protein>
    <recommendedName>
        <fullName evidence="2">histidine kinase</fullName>
        <ecNumber evidence="2">2.7.13.3</ecNumber>
    </recommendedName>
</protein>
<dbReference type="Pfam" id="PF00512">
    <property type="entry name" value="HisKA"/>
    <property type="match status" value="1"/>
</dbReference>
<dbReference type="SUPFAM" id="SSF55785">
    <property type="entry name" value="PYP-like sensor domain (PAS domain)"/>
    <property type="match status" value="1"/>
</dbReference>
<keyword evidence="3" id="KW-0597">Phosphoprotein</keyword>
<keyword evidence="4" id="KW-0808">Transferase</keyword>
<dbReference type="Gene3D" id="1.10.287.130">
    <property type="match status" value="1"/>
</dbReference>